<sequence length="196" mass="21892">MSWDFDPVVTFRDLADEISSPKAKSQRLAAFAKEKIAEADAINRNALGRDVDREVYVDGSAGRAIEQVSPDGVVFAEWSMIGSVLEWIGEELLLASPILTGKYMRSHILFVDDVEHQPGTPLNEAASEYAFVNKQPYARKIERGQSPQAPDGVYEVIASLASRRFGNQARIRYSFRSLTGTKDRTDRQPAIIVYPR</sequence>
<organism evidence="1 2">
    <name type="scientific">Aquamicrobium zhengzhouense</name>
    <dbReference type="NCBI Taxonomy" id="2781738"/>
    <lineage>
        <taxon>Bacteria</taxon>
        <taxon>Pseudomonadati</taxon>
        <taxon>Pseudomonadota</taxon>
        <taxon>Alphaproteobacteria</taxon>
        <taxon>Hyphomicrobiales</taxon>
        <taxon>Phyllobacteriaceae</taxon>
        <taxon>Aquamicrobium</taxon>
    </lineage>
</organism>
<protein>
    <submittedName>
        <fullName evidence="1">Uncharacterized protein</fullName>
    </submittedName>
</protein>
<reference evidence="1 2" key="1">
    <citation type="submission" date="2020-10" db="EMBL/GenBank/DDBJ databases">
        <title>Aquamicrobium zhengzhouensis sp. nov., a exopolysaccharide producing bacterium isolated from farmland soil.</title>
        <authorList>
            <person name="Wang X."/>
        </authorList>
    </citation>
    <scope>NUCLEOTIDE SEQUENCE [LARGE SCALE GENOMIC DNA]</scope>
    <source>
        <strain evidence="2">cd-1</strain>
    </source>
</reference>
<comment type="caution">
    <text evidence="1">The sequence shown here is derived from an EMBL/GenBank/DDBJ whole genome shotgun (WGS) entry which is preliminary data.</text>
</comment>
<name>A0ABS0SDX5_9HYPH</name>
<proteinExistence type="predicted"/>
<evidence type="ECO:0000313" key="2">
    <source>
        <dbReference type="Proteomes" id="UP000601789"/>
    </source>
</evidence>
<accession>A0ABS0SDX5</accession>
<dbReference type="Proteomes" id="UP000601789">
    <property type="component" value="Unassembled WGS sequence"/>
</dbReference>
<gene>
    <name evidence="1" type="ORF">IOD40_12600</name>
</gene>
<dbReference type="EMBL" id="JADGMQ010000008">
    <property type="protein sequence ID" value="MBI1621499.1"/>
    <property type="molecule type" value="Genomic_DNA"/>
</dbReference>
<keyword evidence="2" id="KW-1185">Reference proteome</keyword>
<dbReference type="RefSeq" id="WP_198476899.1">
    <property type="nucleotide sequence ID" value="NZ_JADGMQ010000008.1"/>
</dbReference>
<evidence type="ECO:0000313" key="1">
    <source>
        <dbReference type="EMBL" id="MBI1621499.1"/>
    </source>
</evidence>